<protein>
    <submittedName>
        <fullName evidence="5">D-serine ammonia-lyase</fullName>
        <ecNumber evidence="5">4.3.1.18</ecNumber>
    </submittedName>
</protein>
<reference evidence="5" key="1">
    <citation type="submission" date="2022-04" db="EMBL/GenBank/DDBJ databases">
        <title>Complete genome sequences of Ezakiella coagulans and Fenollaria massiliensis.</title>
        <authorList>
            <person name="France M.T."/>
            <person name="Clifford J."/>
            <person name="Narina S."/>
            <person name="Rutt L."/>
            <person name="Ravel J."/>
        </authorList>
    </citation>
    <scope>NUCLEOTIDE SEQUENCE</scope>
    <source>
        <strain evidence="5">C0061C2</strain>
    </source>
</reference>
<evidence type="ECO:0000313" key="6">
    <source>
        <dbReference type="Proteomes" id="UP000831151"/>
    </source>
</evidence>
<keyword evidence="6" id="KW-1185">Reference proteome</keyword>
<dbReference type="GO" id="GO:0008721">
    <property type="term" value="F:D-serine ammonia-lyase activity"/>
    <property type="evidence" value="ECO:0007669"/>
    <property type="project" value="UniProtKB-EC"/>
</dbReference>
<dbReference type="SUPFAM" id="SSF53686">
    <property type="entry name" value="Tryptophan synthase beta subunit-like PLP-dependent enzymes"/>
    <property type="match status" value="1"/>
</dbReference>
<organism evidence="5 6">
    <name type="scientific">Fenollaria massiliensis</name>
    <dbReference type="NCBI Taxonomy" id="938288"/>
    <lineage>
        <taxon>Bacteria</taxon>
        <taxon>Bacillati</taxon>
        <taxon>Bacillota</taxon>
        <taxon>Clostridia</taxon>
        <taxon>Eubacteriales</taxon>
        <taxon>Fenollaria</taxon>
    </lineage>
</organism>
<dbReference type="PANTHER" id="PTHR48078">
    <property type="entry name" value="THREONINE DEHYDRATASE, MITOCHONDRIAL-RELATED"/>
    <property type="match status" value="1"/>
</dbReference>
<dbReference type="InterPro" id="IPR001926">
    <property type="entry name" value="TrpB-like_PALP"/>
</dbReference>
<keyword evidence="3 5" id="KW-0456">Lyase</keyword>
<evidence type="ECO:0000313" key="5">
    <source>
        <dbReference type="EMBL" id="UQK59348.1"/>
    </source>
</evidence>
<proteinExistence type="predicted"/>
<gene>
    <name evidence="5" type="ORF">M1R53_01355</name>
</gene>
<dbReference type="InterPro" id="IPR036052">
    <property type="entry name" value="TrpB-like_PALP_sf"/>
</dbReference>
<evidence type="ECO:0000256" key="1">
    <source>
        <dbReference type="ARBA" id="ARBA00001933"/>
    </source>
</evidence>
<dbReference type="EMBL" id="CP096649">
    <property type="protein sequence ID" value="UQK59348.1"/>
    <property type="molecule type" value="Genomic_DNA"/>
</dbReference>
<dbReference type="PANTHER" id="PTHR48078:SF9">
    <property type="entry name" value="D-SERINE DEHYDRATASE"/>
    <property type="match status" value="1"/>
</dbReference>
<name>A0A9E7IUZ1_9FIRM</name>
<dbReference type="Gene3D" id="3.40.50.1100">
    <property type="match status" value="2"/>
</dbReference>
<dbReference type="KEGG" id="fms:M1R53_01355"/>
<dbReference type="GO" id="GO:0036088">
    <property type="term" value="P:D-serine catabolic process"/>
    <property type="evidence" value="ECO:0007669"/>
    <property type="project" value="TreeGrafter"/>
</dbReference>
<dbReference type="Pfam" id="PF00291">
    <property type="entry name" value="PALP"/>
    <property type="match status" value="1"/>
</dbReference>
<comment type="cofactor">
    <cofactor evidence="1">
        <name>pyridoxal 5'-phosphate</name>
        <dbReference type="ChEBI" id="CHEBI:597326"/>
    </cofactor>
</comment>
<dbReference type="RefSeq" id="WP_249242814.1">
    <property type="nucleotide sequence ID" value="NZ_CP096649.1"/>
</dbReference>
<accession>A0A9E7IUZ1</accession>
<evidence type="ECO:0000256" key="2">
    <source>
        <dbReference type="ARBA" id="ARBA00022898"/>
    </source>
</evidence>
<evidence type="ECO:0000259" key="4">
    <source>
        <dbReference type="Pfam" id="PF00291"/>
    </source>
</evidence>
<dbReference type="EC" id="4.3.1.18" evidence="5"/>
<dbReference type="GO" id="GO:0009097">
    <property type="term" value="P:isoleucine biosynthetic process"/>
    <property type="evidence" value="ECO:0007669"/>
    <property type="project" value="TreeGrafter"/>
</dbReference>
<keyword evidence="2" id="KW-0663">Pyridoxal phosphate</keyword>
<dbReference type="AlphaFoldDB" id="A0A9E7IUZ1"/>
<dbReference type="InterPro" id="IPR050147">
    <property type="entry name" value="Ser/Thr_Dehydratase"/>
</dbReference>
<dbReference type="NCBIfam" id="NF002823">
    <property type="entry name" value="PRK02991.1"/>
    <property type="match status" value="1"/>
</dbReference>
<evidence type="ECO:0000256" key="3">
    <source>
        <dbReference type="ARBA" id="ARBA00023239"/>
    </source>
</evidence>
<feature type="domain" description="Tryptophan synthase beta chain-like PALP" evidence="4">
    <location>
        <begin position="60"/>
        <end position="373"/>
    </location>
</feature>
<dbReference type="Proteomes" id="UP000831151">
    <property type="component" value="Chromosome"/>
</dbReference>
<sequence length="378" mass="42435">MDILDKLKNREEIYCPIKRNKDINLRFNLYDAFLAKKRFERFAPLFMEAFDEIDGPCYYKSDLLKSKLGDELYLKLDSELKVAHSVKARGGFNEVMCKVEDVLKKNNMLDKFNELSLDDIRKIMSEYTIEVSSTGNLGLSIGLCAKAFGFKAKVHMSRDAKDWKKKLLREAGAEVIEYDNDYTYAVKMGRASAEKNPMSYFVDDEMSEKLFLGYAASIFETTEEVEASGMIINSDEPLHVFLPCGVGGAPGGIAFALRSFFRENVRIYFIEPTEYPCMLYSYTIGEAASVNDIGLGGKTVADGLACSVPSKLVFPMLNSLVDGFFTFNDESILRVKKAIEESDKKIVEASSASALLAYEKLGRPKHSVLWITGSNVDK</sequence>